<dbReference type="AlphaFoldDB" id="A0AAD9UXF8"/>
<proteinExistence type="predicted"/>
<sequence length="141" mass="16340">MSSRIQDLLKTTLILMKQKLSLLCKCDVHTASKMPCIITIYGAHIKIKNSQLIQSSLTQCYHVNKEFLVEYILKENARLGASKEKATFNRSKDRAKKDELLETCAKKYKETDARNKKQFLKNQGKKYKQMDISQKKLLNIV</sequence>
<gene>
    <name evidence="1" type="ORF">P5673_025249</name>
</gene>
<dbReference type="EMBL" id="JARQWQ010000077">
    <property type="protein sequence ID" value="KAK2553486.1"/>
    <property type="molecule type" value="Genomic_DNA"/>
</dbReference>
<keyword evidence="2" id="KW-1185">Reference proteome</keyword>
<reference evidence="1" key="2">
    <citation type="journal article" date="2023" name="Science">
        <title>Genomic signatures of disease resistance in endangered staghorn corals.</title>
        <authorList>
            <person name="Vollmer S.V."/>
            <person name="Selwyn J.D."/>
            <person name="Despard B.A."/>
            <person name="Roesel C.L."/>
        </authorList>
    </citation>
    <scope>NUCLEOTIDE SEQUENCE</scope>
    <source>
        <strain evidence="1">K2</strain>
    </source>
</reference>
<reference evidence="1" key="1">
    <citation type="journal article" date="2023" name="G3 (Bethesda)">
        <title>Whole genome assembly and annotation of the endangered Caribbean coral Acropora cervicornis.</title>
        <authorList>
            <person name="Selwyn J.D."/>
            <person name="Vollmer S.V."/>
        </authorList>
    </citation>
    <scope>NUCLEOTIDE SEQUENCE</scope>
    <source>
        <strain evidence="1">K2</strain>
    </source>
</reference>
<organism evidence="1 2">
    <name type="scientific">Acropora cervicornis</name>
    <name type="common">Staghorn coral</name>
    <dbReference type="NCBI Taxonomy" id="6130"/>
    <lineage>
        <taxon>Eukaryota</taxon>
        <taxon>Metazoa</taxon>
        <taxon>Cnidaria</taxon>
        <taxon>Anthozoa</taxon>
        <taxon>Hexacorallia</taxon>
        <taxon>Scleractinia</taxon>
        <taxon>Astrocoeniina</taxon>
        <taxon>Acroporidae</taxon>
        <taxon>Acropora</taxon>
    </lineage>
</organism>
<evidence type="ECO:0000313" key="2">
    <source>
        <dbReference type="Proteomes" id="UP001249851"/>
    </source>
</evidence>
<dbReference type="Proteomes" id="UP001249851">
    <property type="component" value="Unassembled WGS sequence"/>
</dbReference>
<name>A0AAD9UXF8_ACRCE</name>
<comment type="caution">
    <text evidence="1">The sequence shown here is derived from an EMBL/GenBank/DDBJ whole genome shotgun (WGS) entry which is preliminary data.</text>
</comment>
<accession>A0AAD9UXF8</accession>
<protein>
    <submittedName>
        <fullName evidence="1">Uncharacterized protein</fullName>
    </submittedName>
</protein>
<evidence type="ECO:0000313" key="1">
    <source>
        <dbReference type="EMBL" id="KAK2553486.1"/>
    </source>
</evidence>